<sequence length="105" mass="12344">MNPTMSHGRYKLNFWLTMLKIEQKCKKTFFTTPTTIPPDLHTIFTMFHVQMEIHSFNSELDLKKSLSVPIALRIAEPSSNGEKKLIDRALEEKRKRFRRSSTAYL</sequence>
<evidence type="ECO:0000313" key="2">
    <source>
        <dbReference type="Proteomes" id="UP000008281"/>
    </source>
</evidence>
<protein>
    <submittedName>
        <fullName evidence="1">Uncharacterized protein</fullName>
    </submittedName>
</protein>
<accession>E3MH80</accession>
<dbReference type="OrthoDB" id="5848405at2759"/>
<evidence type="ECO:0000313" key="1">
    <source>
        <dbReference type="EMBL" id="EFP01767.1"/>
    </source>
</evidence>
<gene>
    <name evidence="1" type="ORF">CRE_23531</name>
</gene>
<proteinExistence type="predicted"/>
<reference evidence="1" key="1">
    <citation type="submission" date="2007-07" db="EMBL/GenBank/DDBJ databases">
        <title>PCAP assembly of the Caenorhabditis remanei genome.</title>
        <authorList>
            <consortium name="The Caenorhabditis remanei Sequencing Consortium"/>
            <person name="Wilson R.K."/>
        </authorList>
    </citation>
    <scope>NUCLEOTIDE SEQUENCE [LARGE SCALE GENOMIC DNA]</scope>
    <source>
        <strain evidence="1">PB4641</strain>
    </source>
</reference>
<dbReference type="EMBL" id="DS268444">
    <property type="protein sequence ID" value="EFP01767.1"/>
    <property type="molecule type" value="Genomic_DNA"/>
</dbReference>
<dbReference type="HOGENOM" id="CLU_2239108_0_0_1"/>
<name>E3MH80_CAERE</name>
<dbReference type="Proteomes" id="UP000008281">
    <property type="component" value="Unassembled WGS sequence"/>
</dbReference>
<organism evidence="2">
    <name type="scientific">Caenorhabditis remanei</name>
    <name type="common">Caenorhabditis vulgaris</name>
    <dbReference type="NCBI Taxonomy" id="31234"/>
    <lineage>
        <taxon>Eukaryota</taxon>
        <taxon>Metazoa</taxon>
        <taxon>Ecdysozoa</taxon>
        <taxon>Nematoda</taxon>
        <taxon>Chromadorea</taxon>
        <taxon>Rhabditida</taxon>
        <taxon>Rhabditina</taxon>
        <taxon>Rhabditomorpha</taxon>
        <taxon>Rhabditoidea</taxon>
        <taxon>Rhabditidae</taxon>
        <taxon>Peloderinae</taxon>
        <taxon>Caenorhabditis</taxon>
    </lineage>
</organism>
<dbReference type="InParanoid" id="E3MH80"/>
<dbReference type="FunCoup" id="E3MH80">
    <property type="interactions" value="1098"/>
</dbReference>
<dbReference type="eggNOG" id="ENOG502TIZC">
    <property type="taxonomic scope" value="Eukaryota"/>
</dbReference>
<keyword evidence="2" id="KW-1185">Reference proteome</keyword>
<dbReference type="AlphaFoldDB" id="E3MH80"/>